<evidence type="ECO:0000313" key="2">
    <source>
        <dbReference type="Proteomes" id="UP000603641"/>
    </source>
</evidence>
<dbReference type="Proteomes" id="UP000603641">
    <property type="component" value="Unassembled WGS sequence"/>
</dbReference>
<dbReference type="RefSeq" id="WP_191754491.1">
    <property type="nucleotide sequence ID" value="NZ_JACSQM010000006.1"/>
</dbReference>
<organism evidence="1 2">
    <name type="scientific">Fictibacillus norfolkensis</name>
    <dbReference type="NCBI Taxonomy" id="2762233"/>
    <lineage>
        <taxon>Bacteria</taxon>
        <taxon>Bacillati</taxon>
        <taxon>Bacillota</taxon>
        <taxon>Bacilli</taxon>
        <taxon>Bacillales</taxon>
        <taxon>Fictibacillaceae</taxon>
        <taxon>Fictibacillus</taxon>
    </lineage>
</organism>
<keyword evidence="2" id="KW-1185">Reference proteome</keyword>
<evidence type="ECO:0000313" key="1">
    <source>
        <dbReference type="EMBL" id="MBD7965246.1"/>
    </source>
</evidence>
<name>A0ABR8SP62_9BACL</name>
<reference evidence="1 2" key="1">
    <citation type="submission" date="2020-08" db="EMBL/GenBank/DDBJ databases">
        <title>A Genomic Blueprint of the Chicken Gut Microbiome.</title>
        <authorList>
            <person name="Gilroy R."/>
            <person name="Ravi A."/>
            <person name="Getino M."/>
            <person name="Pursley I."/>
            <person name="Horton D.L."/>
            <person name="Alikhan N.-F."/>
            <person name="Baker D."/>
            <person name="Gharbi K."/>
            <person name="Hall N."/>
            <person name="Watson M."/>
            <person name="Adriaenssens E.M."/>
            <person name="Foster-Nyarko E."/>
            <person name="Jarju S."/>
            <person name="Secka A."/>
            <person name="Antonio M."/>
            <person name="Oren A."/>
            <person name="Chaudhuri R."/>
            <person name="La Ragione R.M."/>
            <person name="Hildebrand F."/>
            <person name="Pallen M.J."/>
        </authorList>
    </citation>
    <scope>NUCLEOTIDE SEQUENCE [LARGE SCALE GENOMIC DNA]</scope>
    <source>
        <strain evidence="1 2">Sa2CUA10</strain>
    </source>
</reference>
<sequence length="218" mass="25543">MRKVEENDVKKMINILQCNLGQEYAVLKKQDEDSIHVYKKIKDELSQEVYLELEMDDVKNEYRLFLVQKGKKFEKGTFENKPDSICGLGIYAESVLGVYTRDQTTQNEILNLEKNQLDLLNQILKLNVGEKYYSISIEKKGLINLEKLNNGSFNIYYLSIDENKIILVENREAPSAFLVLYNFSSRLKHFNDLCIKWENDVNLKLLTKEKIKILYLGK</sequence>
<comment type="caution">
    <text evidence="1">The sequence shown here is derived from an EMBL/GenBank/DDBJ whole genome shotgun (WGS) entry which is preliminary data.</text>
</comment>
<gene>
    <name evidence="1" type="ORF">H9648_14380</name>
</gene>
<protein>
    <submittedName>
        <fullName evidence="1">Uncharacterized protein</fullName>
    </submittedName>
</protein>
<proteinExistence type="predicted"/>
<dbReference type="EMBL" id="JACSQM010000006">
    <property type="protein sequence ID" value="MBD7965246.1"/>
    <property type="molecule type" value="Genomic_DNA"/>
</dbReference>
<accession>A0ABR8SP62</accession>